<evidence type="ECO:0000256" key="1">
    <source>
        <dbReference type="SAM" id="MobiDB-lite"/>
    </source>
</evidence>
<gene>
    <name evidence="4" type="ORF">GCM10011487_05820</name>
</gene>
<evidence type="ECO:0000313" key="5">
    <source>
        <dbReference type="Proteomes" id="UP000445000"/>
    </source>
</evidence>
<evidence type="ECO:0000259" key="3">
    <source>
        <dbReference type="Pfam" id="PF13511"/>
    </source>
</evidence>
<dbReference type="AlphaFoldDB" id="A0A829Y7I6"/>
<feature type="compositionally biased region" description="Low complexity" evidence="1">
    <location>
        <begin position="87"/>
        <end position="96"/>
    </location>
</feature>
<name>A0A829Y7I6_9GAMM</name>
<dbReference type="Pfam" id="PF13511">
    <property type="entry name" value="DUF4124"/>
    <property type="match status" value="1"/>
</dbReference>
<keyword evidence="5" id="KW-1185">Reference proteome</keyword>
<keyword evidence="2" id="KW-0732">Signal</keyword>
<feature type="region of interest" description="Disordered" evidence="1">
    <location>
        <begin position="67"/>
        <end position="96"/>
    </location>
</feature>
<accession>A0A829Y7I6</accession>
<dbReference type="EMBL" id="BLJN01000001">
    <property type="protein sequence ID" value="GFE78582.1"/>
    <property type="molecule type" value="Genomic_DNA"/>
</dbReference>
<evidence type="ECO:0000256" key="2">
    <source>
        <dbReference type="SAM" id="SignalP"/>
    </source>
</evidence>
<feature type="signal peptide" evidence="2">
    <location>
        <begin position="1"/>
        <end position="26"/>
    </location>
</feature>
<proteinExistence type="predicted"/>
<dbReference type="InterPro" id="IPR025392">
    <property type="entry name" value="DUF4124"/>
</dbReference>
<organism evidence="4 5">
    <name type="scientific">Steroidobacter agaridevorans</name>
    <dbReference type="NCBI Taxonomy" id="2695856"/>
    <lineage>
        <taxon>Bacteria</taxon>
        <taxon>Pseudomonadati</taxon>
        <taxon>Pseudomonadota</taxon>
        <taxon>Gammaproteobacteria</taxon>
        <taxon>Steroidobacterales</taxon>
        <taxon>Steroidobacteraceae</taxon>
        <taxon>Steroidobacter</taxon>
    </lineage>
</organism>
<comment type="caution">
    <text evidence="4">The sequence shown here is derived from an EMBL/GenBank/DDBJ whole genome shotgun (WGS) entry which is preliminary data.</text>
</comment>
<reference evidence="5" key="1">
    <citation type="submission" date="2020-01" db="EMBL/GenBank/DDBJ databases">
        <title>'Steroidobacter agaridevorans' sp. nov., agar-degrading bacteria isolated from rhizosphere soils.</title>
        <authorList>
            <person name="Ikenaga M."/>
            <person name="Kataoka M."/>
            <person name="Murouchi A."/>
            <person name="Katsuragi S."/>
            <person name="Sakai M."/>
        </authorList>
    </citation>
    <scope>NUCLEOTIDE SEQUENCE [LARGE SCALE GENOMIC DNA]</scope>
    <source>
        <strain evidence="5">YU21-B</strain>
    </source>
</reference>
<evidence type="ECO:0000313" key="4">
    <source>
        <dbReference type="EMBL" id="GFE78582.1"/>
    </source>
</evidence>
<sequence>METAMLRSVLLLTLAAASLAAGAAQADVYKYKDEKGNIQYTDKPPSLPAERLNVQSQRTDIVAAQERSQAAIKANTSAPPAAGNSPAEQKAAAAASAQDKADRCIKARERYDQYMNSQRLYEEGKDGERRYLTDAELDAARASAKASMDVLCQ</sequence>
<feature type="domain" description="DUF4124" evidence="3">
    <location>
        <begin position="16"/>
        <end position="70"/>
    </location>
</feature>
<dbReference type="Proteomes" id="UP000445000">
    <property type="component" value="Unassembled WGS sequence"/>
</dbReference>
<feature type="chain" id="PRO_5032268641" description="DUF4124 domain-containing protein" evidence="2">
    <location>
        <begin position="27"/>
        <end position="153"/>
    </location>
</feature>
<protein>
    <recommendedName>
        <fullName evidence="3">DUF4124 domain-containing protein</fullName>
    </recommendedName>
</protein>